<dbReference type="Proteomes" id="UP000243406">
    <property type="component" value="Unassembled WGS sequence"/>
</dbReference>
<keyword evidence="4" id="KW-1185">Reference proteome</keyword>
<dbReference type="Pfam" id="PF13581">
    <property type="entry name" value="HATPase_c_2"/>
    <property type="match status" value="1"/>
</dbReference>
<reference evidence="4" key="1">
    <citation type="submission" date="2017-02" db="EMBL/GenBank/DDBJ databases">
        <authorList>
            <person name="Varghese N."/>
            <person name="Submissions S."/>
        </authorList>
    </citation>
    <scope>NUCLEOTIDE SEQUENCE [LARGE SCALE GENOMIC DNA]</scope>
    <source>
        <strain evidence="4">ATCC 35199</strain>
    </source>
</reference>
<dbReference type="InterPro" id="IPR036890">
    <property type="entry name" value="HATPase_C_sf"/>
</dbReference>
<keyword evidence="3" id="KW-0808">Transferase</keyword>
<dbReference type="AlphaFoldDB" id="A0A1T5D3C5"/>
<dbReference type="Gene3D" id="3.30.565.10">
    <property type="entry name" value="Histidine kinase-like ATPase, C-terminal domain"/>
    <property type="match status" value="1"/>
</dbReference>
<evidence type="ECO:0000313" key="3">
    <source>
        <dbReference type="EMBL" id="SKB66204.1"/>
    </source>
</evidence>
<dbReference type="GO" id="GO:0004674">
    <property type="term" value="F:protein serine/threonine kinase activity"/>
    <property type="evidence" value="ECO:0007669"/>
    <property type="project" value="UniProtKB-KW"/>
</dbReference>
<accession>A0A1T5D3C5</accession>
<gene>
    <name evidence="3" type="ORF">SAMN02745120_2574</name>
</gene>
<dbReference type="InterPro" id="IPR050267">
    <property type="entry name" value="Anti-sigma-factor_SerPK"/>
</dbReference>
<keyword evidence="1" id="KW-0723">Serine/threonine-protein kinase</keyword>
<sequence>MVEINSNDFGVTNGETYDSISMALPSKPEYVGVVRLTVSAIANRMGFNIEEIEDIKVAVAEACTNAIKHGLNQDFNVCFDIFEEKITVSIKDNGKGYNTDALNEPDLEDPKEEGGLGIFIIKSLMDEVTLKSSVGQGTEIKMIKFLGDGN</sequence>
<dbReference type="CDD" id="cd16936">
    <property type="entry name" value="HATPase_RsbW-like"/>
    <property type="match status" value="1"/>
</dbReference>
<dbReference type="InterPro" id="IPR003594">
    <property type="entry name" value="HATPase_dom"/>
</dbReference>
<evidence type="ECO:0000259" key="2">
    <source>
        <dbReference type="Pfam" id="PF13581"/>
    </source>
</evidence>
<dbReference type="EMBL" id="FUYN01000006">
    <property type="protein sequence ID" value="SKB66204.1"/>
    <property type="molecule type" value="Genomic_DNA"/>
</dbReference>
<evidence type="ECO:0000313" key="4">
    <source>
        <dbReference type="Proteomes" id="UP000243406"/>
    </source>
</evidence>
<evidence type="ECO:0000256" key="1">
    <source>
        <dbReference type="ARBA" id="ARBA00022527"/>
    </source>
</evidence>
<dbReference type="SUPFAM" id="SSF55874">
    <property type="entry name" value="ATPase domain of HSP90 chaperone/DNA topoisomerase II/histidine kinase"/>
    <property type="match status" value="1"/>
</dbReference>
<proteinExistence type="predicted"/>
<dbReference type="PANTHER" id="PTHR35526:SF3">
    <property type="entry name" value="ANTI-SIGMA-F FACTOR RSBW"/>
    <property type="match status" value="1"/>
</dbReference>
<dbReference type="OrthoDB" id="9798941at2"/>
<protein>
    <submittedName>
        <fullName evidence="3">Serine/threonine-protein kinase RsbW</fullName>
    </submittedName>
</protein>
<feature type="domain" description="Histidine kinase/HSP90-like ATPase" evidence="2">
    <location>
        <begin position="24"/>
        <end position="144"/>
    </location>
</feature>
<organism evidence="3 4">
    <name type="scientific">Acetoanaerobium noterae</name>
    <dbReference type="NCBI Taxonomy" id="745369"/>
    <lineage>
        <taxon>Bacteria</taxon>
        <taxon>Bacillati</taxon>
        <taxon>Bacillota</taxon>
        <taxon>Clostridia</taxon>
        <taxon>Peptostreptococcales</taxon>
        <taxon>Filifactoraceae</taxon>
        <taxon>Acetoanaerobium</taxon>
    </lineage>
</organism>
<name>A0A1T5D3C5_9FIRM</name>
<dbReference type="PANTHER" id="PTHR35526">
    <property type="entry name" value="ANTI-SIGMA-F FACTOR RSBW-RELATED"/>
    <property type="match status" value="1"/>
</dbReference>
<keyword evidence="3" id="KW-0418">Kinase</keyword>